<dbReference type="KEGG" id="prel:PRELSG_1446400"/>
<proteinExistence type="predicted"/>
<accession>A0A1J1HF99</accession>
<gene>
    <name evidence="1" type="primary">SPM2</name>
    <name evidence="1" type="ORF">PRELSG_1446400</name>
</gene>
<dbReference type="OrthoDB" id="389969at2759"/>
<dbReference type="GeneID" id="39738896"/>
<evidence type="ECO:0000313" key="2">
    <source>
        <dbReference type="Proteomes" id="UP000220158"/>
    </source>
</evidence>
<dbReference type="EMBL" id="LN835309">
    <property type="protein sequence ID" value="CRH02730.1"/>
    <property type="molecule type" value="Genomic_DNA"/>
</dbReference>
<protein>
    <submittedName>
        <fullName evidence="1">Subpellicular microtubule protein 2, putative</fullName>
    </submittedName>
</protein>
<dbReference type="AlphaFoldDB" id="A0A1J1HF99"/>
<dbReference type="Proteomes" id="UP000220158">
    <property type="component" value="Chromosome 14"/>
</dbReference>
<name>A0A1J1HF99_PLARL</name>
<reference evidence="1 2" key="1">
    <citation type="submission" date="2015-04" db="EMBL/GenBank/DDBJ databases">
        <authorList>
            <consortium name="Pathogen Informatics"/>
        </authorList>
    </citation>
    <scope>NUCLEOTIDE SEQUENCE [LARGE SCALE GENOMIC DNA]</scope>
    <source>
        <strain evidence="1 2">SGS1</strain>
    </source>
</reference>
<organism evidence="1 2">
    <name type="scientific">Plasmodium relictum</name>
    <dbReference type="NCBI Taxonomy" id="85471"/>
    <lineage>
        <taxon>Eukaryota</taxon>
        <taxon>Sar</taxon>
        <taxon>Alveolata</taxon>
        <taxon>Apicomplexa</taxon>
        <taxon>Aconoidasida</taxon>
        <taxon>Haemosporida</taxon>
        <taxon>Plasmodiidae</taxon>
        <taxon>Plasmodium</taxon>
        <taxon>Plasmodium (Haemamoeba)</taxon>
    </lineage>
</organism>
<dbReference type="OMA" id="NIAPENY"/>
<dbReference type="VEuPathDB" id="PlasmoDB:PRELSG_1446400"/>
<dbReference type="RefSeq" id="XP_028535250.1">
    <property type="nucleotide sequence ID" value="XM_028679547.1"/>
</dbReference>
<evidence type="ECO:0000313" key="1">
    <source>
        <dbReference type="EMBL" id="CRH02730.1"/>
    </source>
</evidence>
<sequence length="257" mass="30108">MELSQYAGLSSERLDCLRNLDIRKRSVYNGSNFSYGNNIYEILHNCSDEQKGRKDGVFCPYDYKYPQMNKSFAGLESEIINDITVRNRRVKNDMNYRNDIIKDIIQNNAEKNEMSNSKYFFSDKGYALTPKRCLARHIDDSEISKYFSTKYTVTDKSSGRTEIMVERKPGCSNIIVQNFSEFDAYGTYKNHDERKNRKDSFIHTKMGIVPKDGFNIKDKKCRAQAIFTEALRYDNIAPDNYWMCPTIESEKKKKTKY</sequence>
<keyword evidence="2" id="KW-1185">Reference proteome</keyword>